<accession>A0AAD3D5X6</accession>
<keyword evidence="2" id="KW-0808">Transferase</keyword>
<dbReference type="GO" id="GO:0008168">
    <property type="term" value="F:methyltransferase activity"/>
    <property type="evidence" value="ECO:0007669"/>
    <property type="project" value="UniProtKB-KW"/>
</dbReference>
<organism evidence="5 6">
    <name type="scientific">Chaetoceros tenuissimus</name>
    <dbReference type="NCBI Taxonomy" id="426638"/>
    <lineage>
        <taxon>Eukaryota</taxon>
        <taxon>Sar</taxon>
        <taxon>Stramenopiles</taxon>
        <taxon>Ochrophyta</taxon>
        <taxon>Bacillariophyta</taxon>
        <taxon>Coscinodiscophyceae</taxon>
        <taxon>Chaetocerotophycidae</taxon>
        <taxon>Chaetocerotales</taxon>
        <taxon>Chaetocerotaceae</taxon>
        <taxon>Chaetoceros</taxon>
    </lineage>
</organism>
<keyword evidence="1" id="KW-0489">Methyltransferase</keyword>
<dbReference type="PANTHER" id="PTHR33603:SF1">
    <property type="entry name" value="RIBOSOMAL RNA LARGE SUBUNIT METHYLTRANSFERASE H"/>
    <property type="match status" value="1"/>
</dbReference>
<dbReference type="Gene3D" id="3.40.1280.10">
    <property type="match status" value="1"/>
</dbReference>
<dbReference type="SUPFAM" id="SSF75217">
    <property type="entry name" value="alpha/beta knot"/>
    <property type="match status" value="1"/>
</dbReference>
<protein>
    <submittedName>
        <fullName evidence="5">Uncharacterized protein</fullName>
    </submittedName>
</protein>
<reference evidence="5 6" key="1">
    <citation type="journal article" date="2021" name="Sci. Rep.">
        <title>The genome of the diatom Chaetoceros tenuissimus carries an ancient integrated fragment of an extant virus.</title>
        <authorList>
            <person name="Hongo Y."/>
            <person name="Kimura K."/>
            <person name="Takaki Y."/>
            <person name="Yoshida Y."/>
            <person name="Baba S."/>
            <person name="Kobayashi G."/>
            <person name="Nagasaki K."/>
            <person name="Hano T."/>
            <person name="Tomaru Y."/>
        </authorList>
    </citation>
    <scope>NUCLEOTIDE SEQUENCE [LARGE SCALE GENOMIC DNA]</scope>
    <source>
        <strain evidence="5 6">NIES-3715</strain>
    </source>
</reference>
<sequence>MKPSDFLILFFIAVGIDIIHAFSSFTSSSFLSTSFQLQSNNARRKCSSRGAEDNQLTMGMDIKIRIVGRKNGSEAWLEDAYSMYETRLQPSLLDVSTIWHKNDDDLTKNVFADAEKGHTIVLLDPTGKTFTSEKFSEAVFDWLDVGGSRLSFVIGGAEGLPPELKYGYENGGNGGKGNKKNTTGPQFQLFSLSSLTFTHQFARTLLIEQIYRASEIRKGSGYHK</sequence>
<name>A0AAD3D5X6_9STRA</name>
<evidence type="ECO:0000256" key="2">
    <source>
        <dbReference type="ARBA" id="ARBA00022679"/>
    </source>
</evidence>
<dbReference type="GO" id="GO:0032259">
    <property type="term" value="P:methylation"/>
    <property type="evidence" value="ECO:0007669"/>
    <property type="project" value="UniProtKB-KW"/>
</dbReference>
<dbReference type="HAMAP" id="MF_00658">
    <property type="entry name" value="23SrRNA_methyltr_H"/>
    <property type="match status" value="1"/>
</dbReference>
<dbReference type="InterPro" id="IPR029026">
    <property type="entry name" value="tRNA_m1G_MTases_N"/>
</dbReference>
<gene>
    <name evidence="5" type="ORF">CTEN210_14864</name>
</gene>
<dbReference type="GO" id="GO:0006364">
    <property type="term" value="P:rRNA processing"/>
    <property type="evidence" value="ECO:0007669"/>
    <property type="project" value="InterPro"/>
</dbReference>
<dbReference type="Pfam" id="PF02590">
    <property type="entry name" value="SPOUT_MTase"/>
    <property type="match status" value="2"/>
</dbReference>
<dbReference type="Proteomes" id="UP001054902">
    <property type="component" value="Unassembled WGS sequence"/>
</dbReference>
<comment type="caution">
    <text evidence="5">The sequence shown here is derived from an EMBL/GenBank/DDBJ whole genome shotgun (WGS) entry which is preliminary data.</text>
</comment>
<evidence type="ECO:0000256" key="1">
    <source>
        <dbReference type="ARBA" id="ARBA00022603"/>
    </source>
</evidence>
<comment type="similarity">
    <text evidence="4">Belongs to the RNA methyltransferase RlmH family.</text>
</comment>
<keyword evidence="6" id="KW-1185">Reference proteome</keyword>
<dbReference type="EMBL" id="BLLK01000062">
    <property type="protein sequence ID" value="GFH58388.1"/>
    <property type="molecule type" value="Genomic_DNA"/>
</dbReference>
<proteinExistence type="inferred from homology"/>
<dbReference type="InterPro" id="IPR003742">
    <property type="entry name" value="RlmH-like"/>
</dbReference>
<evidence type="ECO:0000256" key="3">
    <source>
        <dbReference type="ARBA" id="ARBA00022691"/>
    </source>
</evidence>
<dbReference type="CDD" id="cd18081">
    <property type="entry name" value="RlmH-like"/>
    <property type="match status" value="1"/>
</dbReference>
<keyword evidence="3" id="KW-0949">S-adenosyl-L-methionine</keyword>
<dbReference type="PANTHER" id="PTHR33603">
    <property type="entry name" value="METHYLTRANSFERASE"/>
    <property type="match status" value="1"/>
</dbReference>
<evidence type="ECO:0000313" key="5">
    <source>
        <dbReference type="EMBL" id="GFH58388.1"/>
    </source>
</evidence>
<dbReference type="InterPro" id="IPR029028">
    <property type="entry name" value="Alpha/beta_knot_MTases"/>
</dbReference>
<evidence type="ECO:0000256" key="4">
    <source>
        <dbReference type="ARBA" id="ARBA00038303"/>
    </source>
</evidence>
<dbReference type="AlphaFoldDB" id="A0AAD3D5X6"/>
<evidence type="ECO:0000313" key="6">
    <source>
        <dbReference type="Proteomes" id="UP001054902"/>
    </source>
</evidence>